<evidence type="ECO:0000313" key="1">
    <source>
        <dbReference type="EMBL" id="KJF17093.1"/>
    </source>
</evidence>
<dbReference type="Pfam" id="PF11238">
    <property type="entry name" value="DUF3039"/>
    <property type="match status" value="1"/>
</dbReference>
<comment type="caution">
    <text evidence="1">The sequence shown here is derived from an EMBL/GenBank/DDBJ whole genome shotgun (WGS) entry which is preliminary data.</text>
</comment>
<organism evidence="1 2">
    <name type="scientific">Acidithrix ferrooxidans</name>
    <dbReference type="NCBI Taxonomy" id="1280514"/>
    <lineage>
        <taxon>Bacteria</taxon>
        <taxon>Bacillati</taxon>
        <taxon>Actinomycetota</taxon>
        <taxon>Acidimicrobiia</taxon>
        <taxon>Acidimicrobiales</taxon>
        <taxon>Acidimicrobiaceae</taxon>
        <taxon>Acidithrix</taxon>
    </lineage>
</organism>
<name>A0A0D8HGP4_9ACTN</name>
<dbReference type="EMBL" id="JXYS01000066">
    <property type="protein sequence ID" value="KJF17093.1"/>
    <property type="molecule type" value="Genomic_DNA"/>
</dbReference>
<protein>
    <recommendedName>
        <fullName evidence="3">DUF3039 domain-containing protein</fullName>
    </recommendedName>
</protein>
<keyword evidence="2" id="KW-1185">Reference proteome</keyword>
<dbReference type="STRING" id="1280514.AXFE_20900"/>
<dbReference type="Proteomes" id="UP000032360">
    <property type="component" value="Unassembled WGS sequence"/>
</dbReference>
<evidence type="ECO:0008006" key="3">
    <source>
        <dbReference type="Google" id="ProtNLM"/>
    </source>
</evidence>
<proteinExistence type="predicted"/>
<dbReference type="InterPro" id="IPR021400">
    <property type="entry name" value="DUF3039"/>
</dbReference>
<reference evidence="1 2" key="1">
    <citation type="submission" date="2015-01" db="EMBL/GenBank/DDBJ databases">
        <title>Draft genome of the acidophilic iron oxidizer Acidithrix ferrooxidans strain Py-F3.</title>
        <authorList>
            <person name="Poehlein A."/>
            <person name="Eisen S."/>
            <person name="Schloemann M."/>
            <person name="Johnson B.D."/>
            <person name="Daniel R."/>
            <person name="Muehling M."/>
        </authorList>
    </citation>
    <scope>NUCLEOTIDE SEQUENCE [LARGE SCALE GENOMIC DNA]</scope>
    <source>
        <strain evidence="1 2">Py-F3</strain>
    </source>
</reference>
<gene>
    <name evidence="1" type="ORF">AXFE_20900</name>
</gene>
<dbReference type="AlphaFoldDB" id="A0A0D8HGP4"/>
<sequence length="80" mass="8868">MSRVDVLEDTRTDNNDIDERDRMAHIVLPASAVTEAIITGKPCTALCGKTWVPTRDPQKYPLCPTCKEVAQAKGWKIPSN</sequence>
<evidence type="ECO:0000313" key="2">
    <source>
        <dbReference type="Proteomes" id="UP000032360"/>
    </source>
</evidence>
<accession>A0A0D8HGP4</accession>
<dbReference type="OrthoDB" id="8481541at2"/>
<dbReference type="RefSeq" id="WP_052605718.1">
    <property type="nucleotide sequence ID" value="NZ_JXYS01000066.1"/>
</dbReference>